<organism evidence="1">
    <name type="scientific">Oceaniferula spumae</name>
    <dbReference type="NCBI Taxonomy" id="2979115"/>
    <lineage>
        <taxon>Bacteria</taxon>
        <taxon>Pseudomonadati</taxon>
        <taxon>Verrucomicrobiota</taxon>
        <taxon>Verrucomicrobiia</taxon>
        <taxon>Verrucomicrobiales</taxon>
        <taxon>Verrucomicrobiaceae</taxon>
        <taxon>Oceaniferula</taxon>
    </lineage>
</organism>
<reference evidence="1" key="1">
    <citation type="submission" date="2024-07" db="EMBL/GenBank/DDBJ databases">
        <title>Complete genome sequence of Verrucomicrobiaceae bacterium NT6N.</title>
        <authorList>
            <person name="Huang C."/>
            <person name="Takami H."/>
            <person name="Hamasaki K."/>
        </authorList>
    </citation>
    <scope>NUCLEOTIDE SEQUENCE</scope>
    <source>
        <strain evidence="1">NT6N</strain>
    </source>
</reference>
<dbReference type="InterPro" id="IPR010368">
    <property type="entry name" value="Com_YlbF"/>
</dbReference>
<evidence type="ECO:0000313" key="1">
    <source>
        <dbReference type="EMBL" id="BDS05538.1"/>
    </source>
</evidence>
<dbReference type="AlphaFoldDB" id="A0AAT9FHS7"/>
<evidence type="ECO:0008006" key="2">
    <source>
        <dbReference type="Google" id="ProtNLM"/>
    </source>
</evidence>
<dbReference type="KEGG" id="osu:NT6N_05780"/>
<proteinExistence type="predicted"/>
<accession>A0AAT9FHS7</accession>
<dbReference type="EMBL" id="AP026866">
    <property type="protein sequence ID" value="BDS05538.1"/>
    <property type="molecule type" value="Genomic_DNA"/>
</dbReference>
<dbReference type="Pfam" id="PF06133">
    <property type="entry name" value="Com_YlbF"/>
    <property type="match status" value="1"/>
</dbReference>
<gene>
    <name evidence="1" type="ORF">NT6N_05780</name>
</gene>
<dbReference type="SUPFAM" id="SSF158622">
    <property type="entry name" value="YheA/YmcA-like"/>
    <property type="match status" value="1"/>
</dbReference>
<sequence length="139" mass="15458">MNLLTNDSAVIEKTKELCNAIAQDIEFVTLQGQVERFLEDDAAKLQYQSVHERGEELHQKQQAGVELGEREIKEFEAARTELLENEVARDFMDAQQSLQTLQQTISKYVGMTMELGRVPEPEDMEQSGGGCCGGGCGCD</sequence>
<dbReference type="InterPro" id="IPR023378">
    <property type="entry name" value="YheA/YmcA-like_dom_sf"/>
</dbReference>
<name>A0AAT9FHS7_9BACT</name>
<protein>
    <recommendedName>
        <fullName evidence="2">YlbF family regulator</fullName>
    </recommendedName>
</protein>
<dbReference type="Gene3D" id="1.20.1500.10">
    <property type="entry name" value="YheA/YmcA-like"/>
    <property type="match status" value="1"/>
</dbReference>